<dbReference type="AlphaFoldDB" id="A0A1T5GD99"/>
<organism evidence="1 2">
    <name type="scientific">Alkalitalea saponilacus</name>
    <dbReference type="NCBI Taxonomy" id="889453"/>
    <lineage>
        <taxon>Bacteria</taxon>
        <taxon>Pseudomonadati</taxon>
        <taxon>Bacteroidota</taxon>
        <taxon>Bacteroidia</taxon>
        <taxon>Marinilabiliales</taxon>
        <taxon>Marinilabiliaceae</taxon>
        <taxon>Alkalitalea</taxon>
    </lineage>
</organism>
<proteinExistence type="predicted"/>
<dbReference type="Proteomes" id="UP000191055">
    <property type="component" value="Unassembled WGS sequence"/>
</dbReference>
<evidence type="ECO:0000313" key="2">
    <source>
        <dbReference type="Proteomes" id="UP000191055"/>
    </source>
</evidence>
<protein>
    <recommendedName>
        <fullName evidence="3">DUF4221 domain-containing protein</fullName>
    </recommendedName>
</protein>
<evidence type="ECO:0008006" key="3">
    <source>
        <dbReference type="Google" id="ProtNLM"/>
    </source>
</evidence>
<sequence>MITNTYKFYVLIMTFLSIMSCNNKAIFIESSQKLSKQESLLSIKIPPNFHPQSKYIQVLKGDSSKNILAYGSNNQIHFFCLESLSLQKSTNYQQYGPEGISTYTGFHVINMDSVVLTSQTSVILTDTYDKILQKLDFIEWNSQHTDQPYLIFAPSRGSRNSAVRINDNIFFLSFQFDLKSDDFKNTPIGLYYNLKDNSMHEAEMKYPEFPSNYTSLSHNPTMAIKDNCLIYSFSVLDEIYLFDKTKGVTNKQNFSRFNRVRVNTNSGGNSFYNQIKRPRYLSIIYDPWKDVFYRIFYPGYEVSGNYDDNYYFSLIATPPVFSVIIIDSEFKIIGETTMPFQHYDPSSNFITKDGLFFGLHENHPEFDPDHLKFARFTVEPINQ</sequence>
<evidence type="ECO:0000313" key="1">
    <source>
        <dbReference type="EMBL" id="SKC06332.1"/>
    </source>
</evidence>
<dbReference type="Pfam" id="PF13970">
    <property type="entry name" value="DUF4221"/>
    <property type="match status" value="1"/>
</dbReference>
<dbReference type="EMBL" id="FUYV01000009">
    <property type="protein sequence ID" value="SKC06332.1"/>
    <property type="molecule type" value="Genomic_DNA"/>
</dbReference>
<gene>
    <name evidence="1" type="ORF">SAMN03080601_01820</name>
</gene>
<dbReference type="STRING" id="889453.SAMN03080601_01820"/>
<reference evidence="2" key="1">
    <citation type="submission" date="2017-02" db="EMBL/GenBank/DDBJ databases">
        <authorList>
            <person name="Varghese N."/>
            <person name="Submissions S."/>
        </authorList>
    </citation>
    <scope>NUCLEOTIDE SEQUENCE [LARGE SCALE GENOMIC DNA]</scope>
    <source>
        <strain evidence="2">DSM 24412</strain>
    </source>
</reference>
<dbReference type="InterPro" id="IPR025316">
    <property type="entry name" value="DUF4221"/>
</dbReference>
<accession>A0A1T5GD99</accession>
<dbReference type="KEGG" id="asx:CDL62_01590"/>
<dbReference type="PROSITE" id="PS51257">
    <property type="entry name" value="PROKAR_LIPOPROTEIN"/>
    <property type="match status" value="1"/>
</dbReference>
<name>A0A1T5GD99_9BACT</name>
<keyword evidence="2" id="KW-1185">Reference proteome</keyword>